<reference evidence="3" key="1">
    <citation type="journal article" date="2019" name="Sci. Rep.">
        <title>Draft genome of Tanacetum cinerariifolium, the natural source of mosquito coil.</title>
        <authorList>
            <person name="Yamashiro T."/>
            <person name="Shiraishi A."/>
            <person name="Satake H."/>
            <person name="Nakayama K."/>
        </authorList>
    </citation>
    <scope>NUCLEOTIDE SEQUENCE</scope>
</reference>
<dbReference type="Pfam" id="PF03732">
    <property type="entry name" value="Retrotrans_gag"/>
    <property type="match status" value="1"/>
</dbReference>
<protein>
    <recommendedName>
        <fullName evidence="2">Retrotransposon gag domain-containing protein</fullName>
    </recommendedName>
</protein>
<evidence type="ECO:0000256" key="1">
    <source>
        <dbReference type="SAM" id="MobiDB-lite"/>
    </source>
</evidence>
<dbReference type="InterPro" id="IPR005162">
    <property type="entry name" value="Retrotrans_gag_dom"/>
</dbReference>
<evidence type="ECO:0000313" key="3">
    <source>
        <dbReference type="EMBL" id="GFB14087.1"/>
    </source>
</evidence>
<accession>A0A699L0T3</accession>
<dbReference type="AlphaFoldDB" id="A0A699L0T3"/>
<dbReference type="PANTHER" id="PTHR33223:SF6">
    <property type="entry name" value="CCHC-TYPE DOMAIN-CONTAINING PROTEIN"/>
    <property type="match status" value="1"/>
</dbReference>
<dbReference type="EMBL" id="BKCJ010560982">
    <property type="protein sequence ID" value="GFB14087.1"/>
    <property type="molecule type" value="Genomic_DNA"/>
</dbReference>
<gene>
    <name evidence="3" type="ORF">Tci_686058</name>
</gene>
<feature type="non-terminal residue" evidence="3">
    <location>
        <position position="1"/>
    </location>
</feature>
<feature type="region of interest" description="Disordered" evidence="1">
    <location>
        <begin position="1"/>
        <end position="44"/>
    </location>
</feature>
<dbReference type="PANTHER" id="PTHR33223">
    <property type="entry name" value="CCHC-TYPE DOMAIN-CONTAINING PROTEIN"/>
    <property type="match status" value="1"/>
</dbReference>
<name>A0A699L0T3_TANCI</name>
<sequence>EDDIEVDIVEDKNEPELTNPYEEMDPLNPPSPASESEPEDAIEVKNPIEHKDETVPTSFHETTHALVEKKGKAKDAFYGKLILDLGNEVRSSVEQGTTAMEKLIEKLGNAEDKFAPLTQAAIRRMIKDNVDAAIAVERARQENVRNDASGTGPARGQDAAPVTHGKKVRFASITLQGPALTWWNSKTTIMGLETVNRMPWTEMKQLMTAEFYPIEEVQRMEHELWNLKVKEYNIVAYTQRFNELPFICPRMVEPERVKVDAYIRGLTDNIKGEVTSSKPANLSEAVRIAHKLMDQKSQARDEIILEGKKRKWEIFQSGNSSGKGNQMDNSCQTLQNNKIQGNARAMVTAPTDGKLPLYE</sequence>
<organism evidence="3">
    <name type="scientific">Tanacetum cinerariifolium</name>
    <name type="common">Dalmatian daisy</name>
    <name type="synonym">Chrysanthemum cinerariifolium</name>
    <dbReference type="NCBI Taxonomy" id="118510"/>
    <lineage>
        <taxon>Eukaryota</taxon>
        <taxon>Viridiplantae</taxon>
        <taxon>Streptophyta</taxon>
        <taxon>Embryophyta</taxon>
        <taxon>Tracheophyta</taxon>
        <taxon>Spermatophyta</taxon>
        <taxon>Magnoliopsida</taxon>
        <taxon>eudicotyledons</taxon>
        <taxon>Gunneridae</taxon>
        <taxon>Pentapetalae</taxon>
        <taxon>asterids</taxon>
        <taxon>campanulids</taxon>
        <taxon>Asterales</taxon>
        <taxon>Asteraceae</taxon>
        <taxon>Asteroideae</taxon>
        <taxon>Anthemideae</taxon>
        <taxon>Anthemidinae</taxon>
        <taxon>Tanacetum</taxon>
    </lineage>
</organism>
<feature type="domain" description="Retrotransposon gag" evidence="2">
    <location>
        <begin position="169"/>
        <end position="267"/>
    </location>
</feature>
<evidence type="ECO:0000259" key="2">
    <source>
        <dbReference type="Pfam" id="PF03732"/>
    </source>
</evidence>
<proteinExistence type="predicted"/>
<comment type="caution">
    <text evidence="3">The sequence shown here is derived from an EMBL/GenBank/DDBJ whole genome shotgun (WGS) entry which is preliminary data.</text>
</comment>